<dbReference type="InterPro" id="IPR009078">
    <property type="entry name" value="Ferritin-like_SF"/>
</dbReference>
<dbReference type="RefSeq" id="WP_044961927.1">
    <property type="nucleotide sequence ID" value="NZ_PSQG01000005.1"/>
</dbReference>
<dbReference type="CDD" id="cd00657">
    <property type="entry name" value="Ferritin_like"/>
    <property type="match status" value="1"/>
</dbReference>
<comment type="caution">
    <text evidence="1">The sequence shown here is derived from an EMBL/GenBank/DDBJ whole genome shotgun (WGS) entry which is preliminary data.</text>
</comment>
<name>A0A367G5V9_9FIRM</name>
<gene>
    <name evidence="1" type="ORF">C4886_04965</name>
</gene>
<organism evidence="1 2">
    <name type="scientific">Blautia obeum</name>
    <dbReference type="NCBI Taxonomy" id="40520"/>
    <lineage>
        <taxon>Bacteria</taxon>
        <taxon>Bacillati</taxon>
        <taxon>Bacillota</taxon>
        <taxon>Clostridia</taxon>
        <taxon>Lachnospirales</taxon>
        <taxon>Lachnospiraceae</taxon>
        <taxon>Blautia</taxon>
    </lineage>
</organism>
<evidence type="ECO:0000313" key="1">
    <source>
        <dbReference type="EMBL" id="RCH45259.1"/>
    </source>
</evidence>
<dbReference type="Proteomes" id="UP000253208">
    <property type="component" value="Unassembled WGS sequence"/>
</dbReference>
<protein>
    <submittedName>
        <fullName evidence="1">Rubrerythrin</fullName>
    </submittedName>
</protein>
<dbReference type="SUPFAM" id="SSF47240">
    <property type="entry name" value="Ferritin-like"/>
    <property type="match status" value="1"/>
</dbReference>
<dbReference type="Pfam" id="PF07875">
    <property type="entry name" value="Coat_F"/>
    <property type="match status" value="1"/>
</dbReference>
<evidence type="ECO:0000313" key="2">
    <source>
        <dbReference type="Proteomes" id="UP000253208"/>
    </source>
</evidence>
<dbReference type="EMBL" id="PSQG01000005">
    <property type="protein sequence ID" value="RCH45259.1"/>
    <property type="molecule type" value="Genomic_DNA"/>
</dbReference>
<dbReference type="InterPro" id="IPR012851">
    <property type="entry name" value="Spore_coat_CotF-like"/>
</dbReference>
<dbReference type="InterPro" id="IPR012347">
    <property type="entry name" value="Ferritin-like"/>
</dbReference>
<dbReference type="AlphaFoldDB" id="A0A367G5V9"/>
<sequence length="152" mass="17391">MILKEKERTVIQDLQTQEKSCIEKYGKYAQQARDPELKSLFQTLQKKEQEHYDSLSQVLSGTVPQVNCNDSDGRDYQPKAAYTSVMSSEDKEHDAFLATDCIGTEKLISGEYNSDVFAFEDSGVRKLLADIQVEEQNHAEMLYKYKTVNGMF</sequence>
<dbReference type="Gene3D" id="1.20.1260.10">
    <property type="match status" value="1"/>
</dbReference>
<reference evidence="1 2" key="1">
    <citation type="submission" date="2018-02" db="EMBL/GenBank/DDBJ databases">
        <title>Complete genome sequencing of Faecalibacterium prausnitzii strains isolated from the human gut.</title>
        <authorList>
            <person name="Fitzgerald B.C."/>
            <person name="Shkoporov A.N."/>
            <person name="Ross P.R."/>
            <person name="Hill C."/>
        </authorList>
    </citation>
    <scope>NUCLEOTIDE SEQUENCE [LARGE SCALE GENOMIC DNA]</scope>
    <source>
        <strain evidence="1 2">APC942/31-1</strain>
    </source>
</reference>
<accession>A0A367G5V9</accession>
<proteinExistence type="predicted"/>